<keyword evidence="10" id="KW-1185">Reference proteome</keyword>
<evidence type="ECO:0000256" key="6">
    <source>
        <dbReference type="ARBA" id="ARBA00023242"/>
    </source>
</evidence>
<keyword evidence="3" id="KW-0677">Repeat</keyword>
<dbReference type="PANTHER" id="PTHR24406">
    <property type="entry name" value="TRANSCRIPTIONAL REPRESSOR CTCFL-RELATED"/>
    <property type="match status" value="1"/>
</dbReference>
<evidence type="ECO:0000256" key="2">
    <source>
        <dbReference type="ARBA" id="ARBA00022723"/>
    </source>
</evidence>
<evidence type="ECO:0000256" key="7">
    <source>
        <dbReference type="PROSITE-ProRule" id="PRU00042"/>
    </source>
</evidence>
<evidence type="ECO:0000259" key="9">
    <source>
        <dbReference type="PROSITE" id="PS50157"/>
    </source>
</evidence>
<dbReference type="SMART" id="SM00355">
    <property type="entry name" value="ZnF_C2H2"/>
    <property type="match status" value="4"/>
</dbReference>
<feature type="region of interest" description="Disordered" evidence="8">
    <location>
        <begin position="211"/>
        <end position="249"/>
    </location>
</feature>
<feature type="domain" description="C2H2-type" evidence="9">
    <location>
        <begin position="140"/>
        <end position="167"/>
    </location>
</feature>
<organism evidence="10 11">
    <name type="scientific">Macrostomum lignano</name>
    <dbReference type="NCBI Taxonomy" id="282301"/>
    <lineage>
        <taxon>Eukaryota</taxon>
        <taxon>Metazoa</taxon>
        <taxon>Spiralia</taxon>
        <taxon>Lophotrochozoa</taxon>
        <taxon>Platyhelminthes</taxon>
        <taxon>Rhabditophora</taxon>
        <taxon>Macrostomorpha</taxon>
        <taxon>Macrostomida</taxon>
        <taxon>Macrostomidae</taxon>
        <taxon>Macrostomum</taxon>
    </lineage>
</organism>
<keyword evidence="4 7" id="KW-0863">Zinc-finger</keyword>
<dbReference type="Proteomes" id="UP000095280">
    <property type="component" value="Unplaced"/>
</dbReference>
<dbReference type="AlphaFoldDB" id="A0A1I8FNX8"/>
<sequence length="528" mass="56101">MAICKIRLRRGRSQLLFDDGLCRQFIDSSASSASHQFQEIFPPLADIDIGAYGDDSGGGGGSESFDAEDAPTMTARRTAAISASSCCSLPASELVAASAEFCLCANCGLCCQGADRMRAHKTASGHLGSACLRADPFDTFKCAQCADQLESRQAVLRHVALHEEKRPKMTAPPAGAAVAAVPSAPSGPFDCAVCGRGLPAVSDLTAHAAQTGHSQFKAQRRLSRGQEALPAQSKRPEPPAAVGSSAPSPVVTLARPSSCPCACSAQPGLPELLLRMSTANGLAIIRFRLFSTGAASAAGHLLQVSAVPPANETRLEQVASHISRFSPPRLRQPGRRLFAAWQMGRRPGRTLAEESAAADMASRSLQLAVARQNLGLPYSVKSLPDLPPHLNAAHRRRVRCAQKPILLLRTVRPACAGICQTVCASPACSLCDRCFPSEAQLRRHRDRDHSTTTLPPPVKRRGGSCARLSILAPPRRKTRDHATTASAVVLHVVWRRIHHSLSALRSHHSECAGEQLAGVQMETVNLGL</sequence>
<evidence type="ECO:0000256" key="8">
    <source>
        <dbReference type="SAM" id="MobiDB-lite"/>
    </source>
</evidence>
<evidence type="ECO:0000256" key="4">
    <source>
        <dbReference type="ARBA" id="ARBA00022771"/>
    </source>
</evidence>
<reference evidence="11" key="1">
    <citation type="submission" date="2016-11" db="UniProtKB">
        <authorList>
            <consortium name="WormBaseParasite"/>
        </authorList>
    </citation>
    <scope>IDENTIFICATION</scope>
</reference>
<keyword evidence="5" id="KW-0862">Zinc</keyword>
<evidence type="ECO:0000313" key="10">
    <source>
        <dbReference type="Proteomes" id="UP000095280"/>
    </source>
</evidence>
<proteinExistence type="predicted"/>
<dbReference type="GO" id="GO:0008270">
    <property type="term" value="F:zinc ion binding"/>
    <property type="evidence" value="ECO:0007669"/>
    <property type="project" value="UniProtKB-KW"/>
</dbReference>
<keyword evidence="2" id="KW-0479">Metal-binding</keyword>
<feature type="domain" description="C2H2-type" evidence="9">
    <location>
        <begin position="426"/>
        <end position="450"/>
    </location>
</feature>
<dbReference type="InterPro" id="IPR013087">
    <property type="entry name" value="Znf_C2H2_type"/>
</dbReference>
<evidence type="ECO:0000256" key="1">
    <source>
        <dbReference type="ARBA" id="ARBA00004123"/>
    </source>
</evidence>
<feature type="compositionally biased region" description="Low complexity" evidence="8">
    <location>
        <begin position="240"/>
        <end position="249"/>
    </location>
</feature>
<feature type="domain" description="C2H2-type" evidence="9">
    <location>
        <begin position="189"/>
        <end position="218"/>
    </location>
</feature>
<dbReference type="PROSITE" id="PS00028">
    <property type="entry name" value="ZINC_FINGER_C2H2_1"/>
    <property type="match status" value="3"/>
</dbReference>
<name>A0A1I8FNX8_9PLAT</name>
<dbReference type="GO" id="GO:0005634">
    <property type="term" value="C:nucleus"/>
    <property type="evidence" value="ECO:0007669"/>
    <property type="project" value="UniProtKB-SubCell"/>
</dbReference>
<dbReference type="WBParaSite" id="maker-unitig_42688-snap-gene-0.2-mRNA-1">
    <property type="protein sequence ID" value="maker-unitig_42688-snap-gene-0.2-mRNA-1"/>
    <property type="gene ID" value="maker-unitig_42688-snap-gene-0.2"/>
</dbReference>
<evidence type="ECO:0000313" key="11">
    <source>
        <dbReference type="WBParaSite" id="maker-unitig_42688-snap-gene-0.2-mRNA-1"/>
    </source>
</evidence>
<dbReference type="PROSITE" id="PS50157">
    <property type="entry name" value="ZINC_FINGER_C2H2_2"/>
    <property type="match status" value="3"/>
</dbReference>
<evidence type="ECO:0000256" key="5">
    <source>
        <dbReference type="ARBA" id="ARBA00022833"/>
    </source>
</evidence>
<accession>A0A1I8FNX8</accession>
<dbReference type="InterPro" id="IPR050888">
    <property type="entry name" value="ZnF_C2H2-type_TF"/>
</dbReference>
<dbReference type="Gene3D" id="3.30.160.60">
    <property type="entry name" value="Classic Zinc Finger"/>
    <property type="match status" value="1"/>
</dbReference>
<keyword evidence="6" id="KW-0539">Nucleus</keyword>
<evidence type="ECO:0000256" key="3">
    <source>
        <dbReference type="ARBA" id="ARBA00022737"/>
    </source>
</evidence>
<protein>
    <submittedName>
        <fullName evidence="11">C2H2-type domain-containing protein</fullName>
    </submittedName>
</protein>
<comment type="subcellular location">
    <subcellularLocation>
        <location evidence="1">Nucleus</location>
    </subcellularLocation>
</comment>